<evidence type="ECO:0008006" key="4">
    <source>
        <dbReference type="Google" id="ProtNLM"/>
    </source>
</evidence>
<dbReference type="RefSeq" id="WP_340328912.1">
    <property type="nucleotide sequence ID" value="NZ_JAZHOF010000003.1"/>
</dbReference>
<evidence type="ECO:0000256" key="1">
    <source>
        <dbReference type="SAM" id="SignalP"/>
    </source>
</evidence>
<dbReference type="Proteomes" id="UP001378188">
    <property type="component" value="Unassembled WGS sequence"/>
</dbReference>
<dbReference type="PROSITE" id="PS51257">
    <property type="entry name" value="PROKAR_LIPOPROTEIN"/>
    <property type="match status" value="1"/>
</dbReference>
<name>A0AAW9RP86_9HYPH</name>
<evidence type="ECO:0000313" key="2">
    <source>
        <dbReference type="EMBL" id="MEJ8571209.1"/>
    </source>
</evidence>
<organism evidence="2 3">
    <name type="scientific">Microbaculum marinum</name>
    <dbReference type="NCBI Taxonomy" id="1764581"/>
    <lineage>
        <taxon>Bacteria</taxon>
        <taxon>Pseudomonadati</taxon>
        <taxon>Pseudomonadota</taxon>
        <taxon>Alphaproteobacteria</taxon>
        <taxon>Hyphomicrobiales</taxon>
        <taxon>Tepidamorphaceae</taxon>
        <taxon>Microbaculum</taxon>
    </lineage>
</organism>
<gene>
    <name evidence="2" type="ORF">V3328_06975</name>
</gene>
<feature type="signal peptide" evidence="1">
    <location>
        <begin position="1"/>
        <end position="21"/>
    </location>
</feature>
<evidence type="ECO:0000313" key="3">
    <source>
        <dbReference type="Proteomes" id="UP001378188"/>
    </source>
</evidence>
<accession>A0AAW9RP86</accession>
<sequence length="67" mass="7337">MWKLALAICSALTLTGCVSNAPATVEAECRLFTDPGFAVRGAEPRDQRWISRTQEIGIRSCGWDRPG</sequence>
<dbReference type="EMBL" id="JAZHOF010000003">
    <property type="protein sequence ID" value="MEJ8571209.1"/>
    <property type="molecule type" value="Genomic_DNA"/>
</dbReference>
<feature type="chain" id="PRO_5043454799" description="Lipoprotein" evidence="1">
    <location>
        <begin position="22"/>
        <end position="67"/>
    </location>
</feature>
<protein>
    <recommendedName>
        <fullName evidence="4">Lipoprotein</fullName>
    </recommendedName>
</protein>
<reference evidence="2 3" key="1">
    <citation type="submission" date="2024-02" db="EMBL/GenBank/DDBJ databases">
        <title>Genome analysis and characterization of Microbaculum marinisediminis sp. nov., isolated from marine sediment.</title>
        <authorList>
            <person name="Du Z.-J."/>
            <person name="Ye Y.-Q."/>
            <person name="Zhang Z.-R."/>
            <person name="Yuan S.-M."/>
            <person name="Zhang X.-Y."/>
        </authorList>
    </citation>
    <scope>NUCLEOTIDE SEQUENCE [LARGE SCALE GENOMIC DNA]</scope>
    <source>
        <strain evidence="2 3">SDUM1044001</strain>
    </source>
</reference>
<dbReference type="AlphaFoldDB" id="A0AAW9RP86"/>
<keyword evidence="1" id="KW-0732">Signal</keyword>
<keyword evidence="3" id="KW-1185">Reference proteome</keyword>
<proteinExistence type="predicted"/>
<comment type="caution">
    <text evidence="2">The sequence shown here is derived from an EMBL/GenBank/DDBJ whole genome shotgun (WGS) entry which is preliminary data.</text>
</comment>